<dbReference type="OrthoDB" id="310858at2759"/>
<dbReference type="OMA" id="NNTIMEV"/>
<organism evidence="2 3">
    <name type="scientific">Paramecium octaurelia</name>
    <dbReference type="NCBI Taxonomy" id="43137"/>
    <lineage>
        <taxon>Eukaryota</taxon>
        <taxon>Sar</taxon>
        <taxon>Alveolata</taxon>
        <taxon>Ciliophora</taxon>
        <taxon>Intramacronucleata</taxon>
        <taxon>Oligohymenophorea</taxon>
        <taxon>Peniculida</taxon>
        <taxon>Parameciidae</taxon>
        <taxon>Paramecium</taxon>
    </lineage>
</organism>
<sequence length="336" mass="39341">MGEQISKDSCNCADSPQYLNTNNYDNIINHQQAISHFDIINTTLNDQLTEKKHPQSYQADLQQTNKISPFQHQEQYRKTPTLILRVIASATLDENQIFEFQPNHQSNVIYFGCKYKNNRGGYKINDFKIPSIDNKLNKKNRGQHFYIKYDYQNQNFRIKDLGIGFGCFFKASEIQLQNNTLITMGSMYFTTQICYGQDLLRLPSFNNLYDVKEFIVSGYPCDRQQFLSLDRDQWYLRIQLYGGTAKDDVYILSSKNYLPVTIGRNIDCLIRYYDDVLLSKYQCTILFDGQWKIIDGIEGKSSTNGTWLYLKDEQILKENMLLKTNNTIMEVNFKLD</sequence>
<proteinExistence type="predicted"/>
<reference evidence="2" key="1">
    <citation type="submission" date="2021-01" db="EMBL/GenBank/DDBJ databases">
        <authorList>
            <consortium name="Genoscope - CEA"/>
            <person name="William W."/>
        </authorList>
    </citation>
    <scope>NUCLEOTIDE SEQUENCE</scope>
</reference>
<name>A0A8S1YGD1_PAROT</name>
<dbReference type="AlphaFoldDB" id="A0A8S1YGD1"/>
<dbReference type="SMART" id="SM00240">
    <property type="entry name" value="FHA"/>
    <property type="match status" value="1"/>
</dbReference>
<dbReference type="CDD" id="cd00060">
    <property type="entry name" value="FHA"/>
    <property type="match status" value="1"/>
</dbReference>
<dbReference type="Proteomes" id="UP000683925">
    <property type="component" value="Unassembled WGS sequence"/>
</dbReference>
<keyword evidence="3" id="KW-1185">Reference proteome</keyword>
<dbReference type="InterPro" id="IPR000253">
    <property type="entry name" value="FHA_dom"/>
</dbReference>
<protein>
    <recommendedName>
        <fullName evidence="1">FHA domain-containing protein</fullName>
    </recommendedName>
</protein>
<dbReference type="Pfam" id="PF00498">
    <property type="entry name" value="FHA"/>
    <property type="match status" value="1"/>
</dbReference>
<evidence type="ECO:0000313" key="2">
    <source>
        <dbReference type="EMBL" id="CAD8211847.1"/>
    </source>
</evidence>
<dbReference type="PROSITE" id="PS50006">
    <property type="entry name" value="FHA_DOMAIN"/>
    <property type="match status" value="1"/>
</dbReference>
<evidence type="ECO:0000313" key="3">
    <source>
        <dbReference type="Proteomes" id="UP000683925"/>
    </source>
</evidence>
<evidence type="ECO:0000259" key="1">
    <source>
        <dbReference type="PROSITE" id="PS50006"/>
    </source>
</evidence>
<accession>A0A8S1YGD1</accession>
<dbReference type="EMBL" id="CAJJDP010000157">
    <property type="protein sequence ID" value="CAD8211847.1"/>
    <property type="molecule type" value="Genomic_DNA"/>
</dbReference>
<gene>
    <name evidence="2" type="ORF">POCTA_138.1.T1550134</name>
</gene>
<feature type="domain" description="FHA" evidence="1">
    <location>
        <begin position="260"/>
        <end position="308"/>
    </location>
</feature>
<comment type="caution">
    <text evidence="2">The sequence shown here is derived from an EMBL/GenBank/DDBJ whole genome shotgun (WGS) entry which is preliminary data.</text>
</comment>